<evidence type="ECO:0000313" key="2">
    <source>
        <dbReference type="Proteomes" id="UP000318483"/>
    </source>
</evidence>
<dbReference type="Proteomes" id="UP000318483">
    <property type="component" value="Chromosome"/>
</dbReference>
<dbReference type="KEGG" id="lit:FPZ52_10570"/>
<dbReference type="AlphaFoldDB" id="A0A5B8IZH6"/>
<dbReference type="EMBL" id="CP042261">
    <property type="protein sequence ID" value="QDY70018.1"/>
    <property type="molecule type" value="Genomic_DNA"/>
</dbReference>
<organism evidence="1 2">
    <name type="scientific">Qingshengfaniella alkalisoli</name>
    <dbReference type="NCBI Taxonomy" id="2599296"/>
    <lineage>
        <taxon>Bacteria</taxon>
        <taxon>Pseudomonadati</taxon>
        <taxon>Pseudomonadota</taxon>
        <taxon>Alphaproteobacteria</taxon>
        <taxon>Rhodobacterales</taxon>
        <taxon>Paracoccaceae</taxon>
        <taxon>Qingshengfaniella</taxon>
    </lineage>
</organism>
<proteinExistence type="predicted"/>
<dbReference type="OrthoDB" id="8457063at2"/>
<dbReference type="RefSeq" id="WP_146365394.1">
    <property type="nucleotide sequence ID" value="NZ_CP042261.1"/>
</dbReference>
<name>A0A5B8IZH6_9RHOB</name>
<accession>A0A5B8IZH6</accession>
<keyword evidence="2" id="KW-1185">Reference proteome</keyword>
<protein>
    <recommendedName>
        <fullName evidence="3">GpW protein</fullName>
    </recommendedName>
</protein>
<gene>
    <name evidence="1" type="ORF">FPZ52_10570</name>
</gene>
<sequence>MAVDVAELEGLRDELIRTRARGVRVTVYEGRRLEYGSDAEMAAAIADLDRRIANASRAPAGAVRFHTSKGV</sequence>
<evidence type="ECO:0000313" key="1">
    <source>
        <dbReference type="EMBL" id="QDY70018.1"/>
    </source>
</evidence>
<dbReference type="NCBIfam" id="NF047331">
    <property type="entry name" value="phage_HTJ"/>
    <property type="match status" value="1"/>
</dbReference>
<evidence type="ECO:0008006" key="3">
    <source>
        <dbReference type="Google" id="ProtNLM"/>
    </source>
</evidence>
<reference evidence="1 2" key="1">
    <citation type="submission" date="2019-07" db="EMBL/GenBank/DDBJ databases">
        <title>Litoreibacter alkalisoli sp. nov., isolated from saline-alkaline soil.</title>
        <authorList>
            <person name="Wang S."/>
            <person name="Xu L."/>
            <person name="Xing Y.-T."/>
            <person name="Sun J.-Q."/>
        </authorList>
    </citation>
    <scope>NUCLEOTIDE SEQUENCE [LARGE SCALE GENOMIC DNA]</scope>
    <source>
        <strain evidence="1 2">LN3S51</strain>
    </source>
</reference>